<feature type="non-terminal residue" evidence="1">
    <location>
        <position position="1"/>
    </location>
</feature>
<protein>
    <submittedName>
        <fullName evidence="1">Uncharacterized protein</fullName>
    </submittedName>
</protein>
<feature type="non-terminal residue" evidence="1">
    <location>
        <position position="93"/>
    </location>
</feature>
<dbReference type="AlphaFoldDB" id="A0AAV5VBP7"/>
<name>A0AAV5VBP7_9BILA</name>
<accession>A0AAV5VBP7</accession>
<dbReference type="Proteomes" id="UP001432322">
    <property type="component" value="Unassembled WGS sequence"/>
</dbReference>
<organism evidence="1 2">
    <name type="scientific">Pristionchus fissidentatus</name>
    <dbReference type="NCBI Taxonomy" id="1538716"/>
    <lineage>
        <taxon>Eukaryota</taxon>
        <taxon>Metazoa</taxon>
        <taxon>Ecdysozoa</taxon>
        <taxon>Nematoda</taxon>
        <taxon>Chromadorea</taxon>
        <taxon>Rhabditida</taxon>
        <taxon>Rhabditina</taxon>
        <taxon>Diplogasteromorpha</taxon>
        <taxon>Diplogasteroidea</taxon>
        <taxon>Neodiplogasteridae</taxon>
        <taxon>Pristionchus</taxon>
    </lineage>
</organism>
<evidence type="ECO:0000313" key="1">
    <source>
        <dbReference type="EMBL" id="GMT15627.1"/>
    </source>
</evidence>
<sequence>YGEGGVIDNYLFSVGGARQEGSGEDQRSSKSFRVDLPLYSRLRELFNFVLLVRHNPGELIRVDVVHERDAYVHPPLIQLNRSSASETQQNSDD</sequence>
<proteinExistence type="predicted"/>
<keyword evidence="2" id="KW-1185">Reference proteome</keyword>
<reference evidence="1" key="1">
    <citation type="submission" date="2023-10" db="EMBL/GenBank/DDBJ databases">
        <title>Genome assembly of Pristionchus species.</title>
        <authorList>
            <person name="Yoshida K."/>
            <person name="Sommer R.J."/>
        </authorList>
    </citation>
    <scope>NUCLEOTIDE SEQUENCE</scope>
    <source>
        <strain evidence="1">RS5133</strain>
    </source>
</reference>
<comment type="caution">
    <text evidence="1">The sequence shown here is derived from an EMBL/GenBank/DDBJ whole genome shotgun (WGS) entry which is preliminary data.</text>
</comment>
<gene>
    <name evidence="1" type="ORF">PFISCL1PPCAC_6924</name>
</gene>
<dbReference type="EMBL" id="BTSY01000002">
    <property type="protein sequence ID" value="GMT15627.1"/>
    <property type="molecule type" value="Genomic_DNA"/>
</dbReference>
<evidence type="ECO:0000313" key="2">
    <source>
        <dbReference type="Proteomes" id="UP001432322"/>
    </source>
</evidence>